<dbReference type="Gene3D" id="3.40.50.300">
    <property type="entry name" value="P-loop containing nucleotide triphosphate hydrolases"/>
    <property type="match status" value="1"/>
</dbReference>
<evidence type="ECO:0000256" key="2">
    <source>
        <dbReference type="ARBA" id="ARBA00023043"/>
    </source>
</evidence>
<dbReference type="GO" id="GO:0003824">
    <property type="term" value="F:catalytic activity"/>
    <property type="evidence" value="ECO:0007669"/>
    <property type="project" value="InterPro"/>
</dbReference>
<dbReference type="GO" id="GO:0009116">
    <property type="term" value="P:nucleoside metabolic process"/>
    <property type="evidence" value="ECO:0007669"/>
    <property type="project" value="InterPro"/>
</dbReference>
<dbReference type="InterPro" id="IPR027417">
    <property type="entry name" value="P-loop_NTPase"/>
</dbReference>
<dbReference type="PROSITE" id="PS50297">
    <property type="entry name" value="ANK_REP_REGION"/>
    <property type="match status" value="9"/>
</dbReference>
<dbReference type="PANTHER" id="PTHR24166:SF48">
    <property type="entry name" value="PROTEIN VAPYRIN"/>
    <property type="match status" value="1"/>
</dbReference>
<feature type="repeat" description="ANK" evidence="3">
    <location>
        <begin position="1002"/>
        <end position="1034"/>
    </location>
</feature>
<evidence type="ECO:0000259" key="4">
    <source>
        <dbReference type="Pfam" id="PF24883"/>
    </source>
</evidence>
<dbReference type="SUPFAM" id="SSF52540">
    <property type="entry name" value="P-loop containing nucleoside triphosphate hydrolases"/>
    <property type="match status" value="1"/>
</dbReference>
<keyword evidence="6" id="KW-1185">Reference proteome</keyword>
<evidence type="ECO:0000256" key="3">
    <source>
        <dbReference type="PROSITE-ProRule" id="PRU00023"/>
    </source>
</evidence>
<dbReference type="InterPro" id="IPR035994">
    <property type="entry name" value="Nucleoside_phosphorylase_sf"/>
</dbReference>
<feature type="domain" description="Nephrocystin 3-like N-terminal" evidence="4">
    <location>
        <begin position="376"/>
        <end position="550"/>
    </location>
</feature>
<dbReference type="PANTHER" id="PTHR24166">
    <property type="entry name" value="ROLLING PEBBLES, ISOFORM B"/>
    <property type="match status" value="1"/>
</dbReference>
<dbReference type="SUPFAM" id="SSF48403">
    <property type="entry name" value="Ankyrin repeat"/>
    <property type="match status" value="1"/>
</dbReference>
<dbReference type="STRING" id="60172.A0A1V6QMR7"/>
<proteinExistence type="predicted"/>
<evidence type="ECO:0000313" key="6">
    <source>
        <dbReference type="Proteomes" id="UP000191612"/>
    </source>
</evidence>
<feature type="repeat" description="ANK" evidence="3">
    <location>
        <begin position="1035"/>
        <end position="1067"/>
    </location>
</feature>
<feature type="repeat" description="ANK" evidence="3">
    <location>
        <begin position="934"/>
        <end position="966"/>
    </location>
</feature>
<dbReference type="Gene3D" id="1.25.40.20">
    <property type="entry name" value="Ankyrin repeat-containing domain"/>
    <property type="match status" value="1"/>
</dbReference>
<dbReference type="InterPro" id="IPR050889">
    <property type="entry name" value="Dendritic_Spine_Reg/Scaffold"/>
</dbReference>
<keyword evidence="2 3" id="KW-0040">ANK repeat</keyword>
<keyword evidence="1" id="KW-0677">Repeat</keyword>
<organism evidence="5 6">
    <name type="scientific">Penicillium solitum</name>
    <dbReference type="NCBI Taxonomy" id="60172"/>
    <lineage>
        <taxon>Eukaryota</taxon>
        <taxon>Fungi</taxon>
        <taxon>Dikarya</taxon>
        <taxon>Ascomycota</taxon>
        <taxon>Pezizomycotina</taxon>
        <taxon>Eurotiomycetes</taxon>
        <taxon>Eurotiomycetidae</taxon>
        <taxon>Eurotiales</taxon>
        <taxon>Aspergillaceae</taxon>
        <taxon>Penicillium</taxon>
    </lineage>
</organism>
<sequence>MDGRSFRLNEDVDTGLYPLRKRQKSSHHGGLTGLRHTDYTIAWICALYIETAAAQAMLDSIHEPLPKYPDDSNTYVLGSIKQHNIVIASLPVDLYGVVNAASVMTNMKRSFPAICAGLIVGIGGGVPSRANMRLGDIVVGTRVMQCDLGKIVGDGELKRTAIPRIPLPSLSTAVSTIRAKHELGPSRVPFILQQKLEGLPRYGRPGLPDRLFHATYCHKSPTASCDECDQSKLVIRDKRMSNDIMIHYGAIASGNQVMRSGTIRDHVSRELDVICFEMEAAGLMDILHCLPIRGICDYSDSHKMKEWQRYAAATAAAYARELLEELPATESHTTIVRLPKPHQVSSDERRQRLLDSLRFDQIDSRRLTIKTAHAKTCRWLISHPDYKSWLNPTEWTQHNGFLWISGKPGAGKSTMMKFAYSNMKNRARQKGGVTAAFFFNARGEYLEKSVLGMYRSLLLQLLEGYPDLQMVFDDVDLFSQSQNGCPSLNILKDLFSTAISILGYRSFTCFVDALDECDEQQVVDMVQFFEDLAEQSATECVPFRICFSSRHYPYIVIRRGIRLILEDQSGHAEDLAAYVSSRLQVRDPTLVEEVRFEILRKAASVFMWVVLVVDILNKEDRRGGMSLRKRLAEIPSGLSELFKDILRRDNEDLEALLLCILWILYARRPLHPKEFYHALWSGLSLKDLVDDQVPNTTLPDTSDSLDKFNRYVISSSKGLAETTKSKQPTVQFIHESVRDFLIKDKGLHELWPELEFNSEGLGHERLKECCDFYTNHSSVGASVSELLPKSHFTRRNEILKQYPFLEYANQHILYHANAATKQIPQDDFLDSFDISNWINTSNLFEKRQIRQYTPNASQLYIFAENGLSELIRIKLKKNPHIHILGERYQFPLFAALANGKKDCFAALLCLPSTIHNGVDVTEGLNRKKDLVKYVNRTPLSWAAQDGRVGIVNLLLQENTTVDTVDTGGRTPISRAAGNGQEEVLKLLFDKGAHFDVNMHERNRTTPLLHASKNGHEAVVRFLLSKGADINTEDHIKRTALMHASENGHEAVTRLLVNEGANIHARDLNGQTSLIDASAWGHEVLARLFIDKGADVNTCDNEGMTSIMFASIKNREAMARFLIKEEANVNAKDKKGRTALLFASTHGFEEVATLLIRQGANVNASNMNGQTPLLAALENGHEAVAIFLVQQGADVNAIDNSGERPLLVASKGGHEAVARFLIGKGAA</sequence>
<dbReference type="InterPro" id="IPR056884">
    <property type="entry name" value="NPHP3-like_N"/>
</dbReference>
<feature type="repeat" description="ANK" evidence="3">
    <location>
        <begin position="967"/>
        <end position="999"/>
    </location>
</feature>
<dbReference type="SMART" id="SM00248">
    <property type="entry name" value="ANK"/>
    <property type="match status" value="10"/>
</dbReference>
<dbReference type="AlphaFoldDB" id="A0A1V6QMR7"/>
<feature type="repeat" description="ANK" evidence="3">
    <location>
        <begin position="1200"/>
        <end position="1226"/>
    </location>
</feature>
<feature type="repeat" description="ANK" evidence="3">
    <location>
        <begin position="1167"/>
        <end position="1199"/>
    </location>
</feature>
<dbReference type="PRINTS" id="PR01415">
    <property type="entry name" value="ANKYRIN"/>
</dbReference>
<name>A0A1V6QMR7_9EURO</name>
<dbReference type="Pfam" id="PF12796">
    <property type="entry name" value="Ank_2"/>
    <property type="match status" value="2"/>
</dbReference>
<accession>A0A1V6QMR7</accession>
<comment type="caution">
    <text evidence="5">The sequence shown here is derived from an EMBL/GenBank/DDBJ whole genome shotgun (WGS) entry which is preliminary data.</text>
</comment>
<gene>
    <name evidence="5" type="ORF">PENSOL_c060G02977</name>
</gene>
<feature type="repeat" description="ANK" evidence="3">
    <location>
        <begin position="1101"/>
        <end position="1133"/>
    </location>
</feature>
<feature type="repeat" description="ANK" evidence="3">
    <location>
        <begin position="1134"/>
        <end position="1166"/>
    </location>
</feature>
<dbReference type="Pfam" id="PF24883">
    <property type="entry name" value="NPHP3_N"/>
    <property type="match status" value="1"/>
</dbReference>
<dbReference type="InterPro" id="IPR002110">
    <property type="entry name" value="Ankyrin_rpt"/>
</dbReference>
<protein>
    <recommendedName>
        <fullName evidence="4">Nephrocystin 3-like N-terminal domain-containing protein</fullName>
    </recommendedName>
</protein>
<evidence type="ECO:0000313" key="5">
    <source>
        <dbReference type="EMBL" id="OQD90206.1"/>
    </source>
</evidence>
<dbReference type="PROSITE" id="PS50088">
    <property type="entry name" value="ANK_REPEAT"/>
    <property type="match status" value="9"/>
</dbReference>
<feature type="repeat" description="ANK" evidence="3">
    <location>
        <begin position="1068"/>
        <end position="1100"/>
    </location>
</feature>
<dbReference type="Pfam" id="PF00023">
    <property type="entry name" value="Ank"/>
    <property type="match status" value="2"/>
</dbReference>
<dbReference type="SUPFAM" id="SSF53167">
    <property type="entry name" value="Purine and uridine phosphorylases"/>
    <property type="match status" value="1"/>
</dbReference>
<dbReference type="EMBL" id="MDYO01000060">
    <property type="protein sequence ID" value="OQD90206.1"/>
    <property type="molecule type" value="Genomic_DNA"/>
</dbReference>
<evidence type="ECO:0000256" key="1">
    <source>
        <dbReference type="ARBA" id="ARBA00022737"/>
    </source>
</evidence>
<dbReference type="Proteomes" id="UP000191612">
    <property type="component" value="Unassembled WGS sequence"/>
</dbReference>
<dbReference type="Gene3D" id="3.40.50.1580">
    <property type="entry name" value="Nucleoside phosphorylase domain"/>
    <property type="match status" value="1"/>
</dbReference>
<dbReference type="InterPro" id="IPR036770">
    <property type="entry name" value="Ankyrin_rpt-contain_sf"/>
</dbReference>
<reference evidence="6" key="1">
    <citation type="journal article" date="2017" name="Nat. Microbiol.">
        <title>Global analysis of biosynthetic gene clusters reveals vast potential of secondary metabolite production in Penicillium species.</title>
        <authorList>
            <person name="Nielsen J.C."/>
            <person name="Grijseels S."/>
            <person name="Prigent S."/>
            <person name="Ji B."/>
            <person name="Dainat J."/>
            <person name="Nielsen K.F."/>
            <person name="Frisvad J.C."/>
            <person name="Workman M."/>
            <person name="Nielsen J."/>
        </authorList>
    </citation>
    <scope>NUCLEOTIDE SEQUENCE [LARGE SCALE GENOMIC DNA]</scope>
    <source>
        <strain evidence="6">IBT 29525</strain>
    </source>
</reference>